<keyword evidence="10" id="KW-1185">Reference proteome</keyword>
<evidence type="ECO:0000256" key="3">
    <source>
        <dbReference type="ARBA" id="ARBA00022487"/>
    </source>
</evidence>
<proteinExistence type="inferred from homology"/>
<evidence type="ECO:0000313" key="9">
    <source>
        <dbReference type="EMBL" id="GGF15334.1"/>
    </source>
</evidence>
<dbReference type="InterPro" id="IPR029058">
    <property type="entry name" value="AB_hydrolase_fold"/>
</dbReference>
<dbReference type="InterPro" id="IPR000675">
    <property type="entry name" value="Cutinase/axe"/>
</dbReference>
<keyword evidence="3 8" id="KW-0719">Serine esterase</keyword>
<organism evidence="9 10">
    <name type="scientific">Williamsia phyllosphaerae</name>
    <dbReference type="NCBI Taxonomy" id="885042"/>
    <lineage>
        <taxon>Bacteria</taxon>
        <taxon>Bacillati</taxon>
        <taxon>Actinomycetota</taxon>
        <taxon>Actinomycetes</taxon>
        <taxon>Mycobacteriales</taxon>
        <taxon>Nocardiaceae</taxon>
        <taxon>Williamsia</taxon>
    </lineage>
</organism>
<dbReference type="Proteomes" id="UP000632454">
    <property type="component" value="Unassembled WGS sequence"/>
</dbReference>
<accession>A0ABQ1UDC2</accession>
<protein>
    <recommendedName>
        <fullName evidence="8">Cutinase</fullName>
        <ecNumber evidence="8">3.1.1.-</ecNumber>
    </recommendedName>
</protein>
<evidence type="ECO:0000256" key="1">
    <source>
        <dbReference type="ARBA" id="ARBA00004613"/>
    </source>
</evidence>
<feature type="chain" id="PRO_5044964039" description="Cutinase" evidence="8">
    <location>
        <begin position="35"/>
        <end position="250"/>
    </location>
</feature>
<dbReference type="PROSITE" id="PS00155">
    <property type="entry name" value="CUTINASE_1"/>
    <property type="match status" value="1"/>
</dbReference>
<keyword evidence="6 8" id="KW-0378">Hydrolase</keyword>
<gene>
    <name evidence="9" type="ORF">GCM10007298_09220</name>
</gene>
<comment type="subcellular location">
    <subcellularLocation>
        <location evidence="1 8">Secreted</location>
    </subcellularLocation>
</comment>
<evidence type="ECO:0000256" key="7">
    <source>
        <dbReference type="ARBA" id="ARBA00023157"/>
    </source>
</evidence>
<comment type="similarity">
    <text evidence="2 8">Belongs to the cutinase family.</text>
</comment>
<evidence type="ECO:0000256" key="8">
    <source>
        <dbReference type="RuleBase" id="RU361263"/>
    </source>
</evidence>
<evidence type="ECO:0000313" key="10">
    <source>
        <dbReference type="Proteomes" id="UP000632454"/>
    </source>
</evidence>
<sequence>MTHGPCAPYDTNMLKRLLVTVLCGFIASTGLAMATTTSQASAAPACSDVAAVFARGTAEPAAPLGITGVSFVEALRSQLPGRSLSVTGVNYPASANFNNRVAFGATVLTGVRATQDKIKSIARTCPRTRIVVGGYSQGAVVAQYAVSPGVTLPASYGRFARDVPPPLPAAVARNVAAVVLFATPSTRFLRDAGAPVVRVSPQYQAKTIRYCIAGDNICNGARLAGPNALHVLYSVNGDTLNAARKVVGRL</sequence>
<dbReference type="PANTHER" id="PTHR33630:SF9">
    <property type="entry name" value="CUTINASE 4"/>
    <property type="match status" value="1"/>
</dbReference>
<dbReference type="SMART" id="SM01110">
    <property type="entry name" value="Cutinase"/>
    <property type="match status" value="1"/>
</dbReference>
<dbReference type="EMBL" id="BMCS01000001">
    <property type="protein sequence ID" value="GGF15334.1"/>
    <property type="molecule type" value="Genomic_DNA"/>
</dbReference>
<dbReference type="Pfam" id="PF01083">
    <property type="entry name" value="Cutinase"/>
    <property type="match status" value="1"/>
</dbReference>
<reference evidence="10" key="1">
    <citation type="journal article" date="2019" name="Int. J. Syst. Evol. Microbiol.">
        <title>The Global Catalogue of Microorganisms (GCM) 10K type strain sequencing project: providing services to taxonomists for standard genome sequencing and annotation.</title>
        <authorList>
            <consortium name="The Broad Institute Genomics Platform"/>
            <consortium name="The Broad Institute Genome Sequencing Center for Infectious Disease"/>
            <person name="Wu L."/>
            <person name="Ma J."/>
        </authorList>
    </citation>
    <scope>NUCLEOTIDE SEQUENCE [LARGE SCALE GENOMIC DNA]</scope>
    <source>
        <strain evidence="10">CCM 7855</strain>
    </source>
</reference>
<feature type="signal peptide" evidence="8">
    <location>
        <begin position="1"/>
        <end position="34"/>
    </location>
</feature>
<dbReference type="Gene3D" id="3.40.50.1820">
    <property type="entry name" value="alpha/beta hydrolase"/>
    <property type="match status" value="1"/>
</dbReference>
<evidence type="ECO:0000256" key="6">
    <source>
        <dbReference type="ARBA" id="ARBA00022801"/>
    </source>
</evidence>
<keyword evidence="7" id="KW-1015">Disulfide bond</keyword>
<evidence type="ECO:0000256" key="2">
    <source>
        <dbReference type="ARBA" id="ARBA00007534"/>
    </source>
</evidence>
<name>A0ABQ1UDC2_9NOCA</name>
<evidence type="ECO:0000256" key="5">
    <source>
        <dbReference type="ARBA" id="ARBA00022729"/>
    </source>
</evidence>
<comment type="function">
    <text evidence="8">Catalyzes the hydrolysis of complex carboxylic polyesters found in the cell wall of plants. Degrades cutin, a macromolecule that forms the structure of the plant cuticle.</text>
</comment>
<dbReference type="InterPro" id="IPR043580">
    <property type="entry name" value="CUTINASE_1"/>
</dbReference>
<dbReference type="SUPFAM" id="SSF53474">
    <property type="entry name" value="alpha/beta-Hydrolases"/>
    <property type="match status" value="1"/>
</dbReference>
<comment type="caution">
    <text evidence="9">The sequence shown here is derived from an EMBL/GenBank/DDBJ whole genome shotgun (WGS) entry which is preliminary data.</text>
</comment>
<keyword evidence="4 8" id="KW-0964">Secreted</keyword>
<keyword evidence="5 8" id="KW-0732">Signal</keyword>
<dbReference type="PANTHER" id="PTHR33630">
    <property type="entry name" value="CUTINASE RV1984C-RELATED-RELATED"/>
    <property type="match status" value="1"/>
</dbReference>
<dbReference type="EC" id="3.1.1.-" evidence="8"/>
<evidence type="ECO:0000256" key="4">
    <source>
        <dbReference type="ARBA" id="ARBA00022525"/>
    </source>
</evidence>